<accession>A0A839JXG2</accession>
<evidence type="ECO:0000313" key="4">
    <source>
        <dbReference type="EMBL" id="MBB2182086.1"/>
    </source>
</evidence>
<dbReference type="PROSITE" id="PS51186">
    <property type="entry name" value="GNAT"/>
    <property type="match status" value="1"/>
</dbReference>
<proteinExistence type="predicted"/>
<dbReference type="InterPro" id="IPR050832">
    <property type="entry name" value="Bact_Acetyltransf"/>
</dbReference>
<name>A0A839JXG2_9FIRM</name>
<evidence type="ECO:0000259" key="3">
    <source>
        <dbReference type="PROSITE" id="PS51186"/>
    </source>
</evidence>
<dbReference type="EMBL" id="JACEGA010000001">
    <property type="protein sequence ID" value="MBB2182086.1"/>
    <property type="molecule type" value="Genomic_DNA"/>
</dbReference>
<evidence type="ECO:0000313" key="5">
    <source>
        <dbReference type="Proteomes" id="UP000574276"/>
    </source>
</evidence>
<evidence type="ECO:0000256" key="1">
    <source>
        <dbReference type="ARBA" id="ARBA00022679"/>
    </source>
</evidence>
<dbReference type="Gene3D" id="3.40.630.30">
    <property type="match status" value="1"/>
</dbReference>
<protein>
    <submittedName>
        <fullName evidence="4">GNAT family N-acetyltransferase</fullName>
    </submittedName>
</protein>
<organism evidence="4 5">
    <name type="scientific">Variimorphobacter saccharofermentans</name>
    <dbReference type="NCBI Taxonomy" id="2755051"/>
    <lineage>
        <taxon>Bacteria</taxon>
        <taxon>Bacillati</taxon>
        <taxon>Bacillota</taxon>
        <taxon>Clostridia</taxon>
        <taxon>Lachnospirales</taxon>
        <taxon>Lachnospiraceae</taxon>
        <taxon>Variimorphobacter</taxon>
    </lineage>
</organism>
<reference evidence="4 5" key="1">
    <citation type="submission" date="2020-07" db="EMBL/GenBank/DDBJ databases">
        <title>Characterization and genome sequencing of isolate MD1, a novel member within the family Lachnospiraceae.</title>
        <authorList>
            <person name="Rettenmaier R."/>
            <person name="Di Bello L."/>
            <person name="Zinser C."/>
            <person name="Scheitz K."/>
            <person name="Liebl W."/>
            <person name="Zverlov V."/>
        </authorList>
    </citation>
    <scope>NUCLEOTIDE SEQUENCE [LARGE SCALE GENOMIC DNA]</scope>
    <source>
        <strain evidence="4 5">MD1</strain>
    </source>
</reference>
<dbReference type="InterPro" id="IPR000182">
    <property type="entry name" value="GNAT_dom"/>
</dbReference>
<gene>
    <name evidence="4" type="ORF">H0486_04260</name>
</gene>
<dbReference type="CDD" id="cd04301">
    <property type="entry name" value="NAT_SF"/>
    <property type="match status" value="1"/>
</dbReference>
<keyword evidence="2" id="KW-0012">Acyltransferase</keyword>
<evidence type="ECO:0000256" key="2">
    <source>
        <dbReference type="ARBA" id="ARBA00023315"/>
    </source>
</evidence>
<dbReference type="Proteomes" id="UP000574276">
    <property type="component" value="Unassembled WGS sequence"/>
</dbReference>
<dbReference type="GO" id="GO:0016747">
    <property type="term" value="F:acyltransferase activity, transferring groups other than amino-acyl groups"/>
    <property type="evidence" value="ECO:0007669"/>
    <property type="project" value="InterPro"/>
</dbReference>
<dbReference type="InterPro" id="IPR016181">
    <property type="entry name" value="Acyl_CoA_acyltransferase"/>
</dbReference>
<feature type="domain" description="N-acetyltransferase" evidence="3">
    <location>
        <begin position="1"/>
        <end position="152"/>
    </location>
</feature>
<dbReference type="AlphaFoldDB" id="A0A839JXG2"/>
<sequence length="152" mass="17643">MEIRKAYLSEIEELAAIRTEFINSLISSEMTISEEFETNANAYMRKHMADDSMVSWVAVEDGKIVSTAMVCYYELLPIMLNQSGKYGYIYNVYTLPEYRKRGLASQLLNKIKEEAKERQIGQLQLRATEMGKLLYEKLGFELLNREMAYIVI</sequence>
<comment type="caution">
    <text evidence="4">The sequence shown here is derived from an EMBL/GenBank/DDBJ whole genome shotgun (WGS) entry which is preliminary data.</text>
</comment>
<keyword evidence="5" id="KW-1185">Reference proteome</keyword>
<keyword evidence="1 4" id="KW-0808">Transferase</keyword>
<dbReference type="Pfam" id="PF00583">
    <property type="entry name" value="Acetyltransf_1"/>
    <property type="match status" value="1"/>
</dbReference>
<dbReference type="SUPFAM" id="SSF55729">
    <property type="entry name" value="Acyl-CoA N-acyltransferases (Nat)"/>
    <property type="match status" value="1"/>
</dbReference>
<dbReference type="RefSeq" id="WP_228351819.1">
    <property type="nucleotide sequence ID" value="NZ_JACEGA010000001.1"/>
</dbReference>
<dbReference type="PANTHER" id="PTHR43877">
    <property type="entry name" value="AMINOALKYLPHOSPHONATE N-ACETYLTRANSFERASE-RELATED-RELATED"/>
    <property type="match status" value="1"/>
</dbReference>